<dbReference type="GO" id="GO:0016787">
    <property type="term" value="F:hydrolase activity"/>
    <property type="evidence" value="ECO:0007669"/>
    <property type="project" value="UniProtKB-KW"/>
</dbReference>
<gene>
    <name evidence="1" type="ordered locus">Veis_1571</name>
</gene>
<sequence length="320" mass="36064">MLKVHFLNVGHGDCTVIEHPSGRITVIDINNGSELDPFTEAELLSRYRVDGRQAAIYHSVGQLLEQAGYGIELTNPIDFLTMRFHGKSIWRYVQTHPDMDHMRGISVLDRQFSINNIWDVEHSKCITDFFRDSDRDDWAAYQRLRSGQNGTKVMNLMRGHTGKYWCEGDSPMDIGDGIEILAPTPQLLRDAGDNSNCMSYVLRLTYAGIKIILGGDADEAVWEDIYAHYEYDLKCHVLKASHHGRDSGYHRPSVKAMAPQYTIVSVGKKPETDASNKYRQYSSNGVLSTRWCGNITLTVNPDGSGNLNEKYQLKNTNASA</sequence>
<dbReference type="KEGG" id="vei:Veis_1571"/>
<dbReference type="PANTHER" id="PTHR30619">
    <property type="entry name" value="DNA INTERNALIZATION/COMPETENCE PROTEIN COMEC/REC2"/>
    <property type="match status" value="1"/>
</dbReference>
<dbReference type="OrthoDB" id="418728at2"/>
<evidence type="ECO:0000313" key="1">
    <source>
        <dbReference type="EMBL" id="ABM57330.1"/>
    </source>
</evidence>
<dbReference type="Proteomes" id="UP000000374">
    <property type="component" value="Chromosome"/>
</dbReference>
<protein>
    <submittedName>
        <fullName evidence="1">Hydrolase (Metallo-beta-lactamase superfamily)</fullName>
    </submittedName>
</protein>
<accession>A1WI73</accession>
<dbReference type="eggNOG" id="COG2333">
    <property type="taxonomic scope" value="Bacteria"/>
</dbReference>
<dbReference type="InterPro" id="IPR036866">
    <property type="entry name" value="RibonucZ/Hydroxyglut_hydro"/>
</dbReference>
<reference evidence="2" key="1">
    <citation type="submission" date="2006-12" db="EMBL/GenBank/DDBJ databases">
        <title>Complete sequence of chromosome 1 of Verminephrobacter eiseniae EF01-2.</title>
        <authorList>
            <person name="Copeland A."/>
            <person name="Lucas S."/>
            <person name="Lapidus A."/>
            <person name="Barry K."/>
            <person name="Detter J.C."/>
            <person name="Glavina del Rio T."/>
            <person name="Dalin E."/>
            <person name="Tice H."/>
            <person name="Pitluck S."/>
            <person name="Chertkov O."/>
            <person name="Brettin T."/>
            <person name="Bruce D."/>
            <person name="Han C."/>
            <person name="Tapia R."/>
            <person name="Gilna P."/>
            <person name="Schmutz J."/>
            <person name="Larimer F."/>
            <person name="Land M."/>
            <person name="Hauser L."/>
            <person name="Kyrpides N."/>
            <person name="Kim E."/>
            <person name="Stahl D."/>
            <person name="Richardson P."/>
        </authorList>
    </citation>
    <scope>NUCLEOTIDE SEQUENCE [LARGE SCALE GENOMIC DNA]</scope>
    <source>
        <strain evidence="2">EF01-2</strain>
    </source>
</reference>
<dbReference type="HOGENOM" id="CLU_010363_0_3_4"/>
<dbReference type="SUPFAM" id="SSF56281">
    <property type="entry name" value="Metallo-hydrolase/oxidoreductase"/>
    <property type="match status" value="1"/>
</dbReference>
<dbReference type="InterPro" id="IPR052159">
    <property type="entry name" value="Competence_DNA_uptake"/>
</dbReference>
<dbReference type="GeneID" id="76460189"/>
<keyword evidence="2" id="KW-1185">Reference proteome</keyword>
<keyword evidence="1" id="KW-0378">Hydrolase</keyword>
<name>A1WI73_VEREI</name>
<dbReference type="RefSeq" id="WP_011809337.1">
    <property type="nucleotide sequence ID" value="NC_008786.1"/>
</dbReference>
<dbReference type="STRING" id="391735.Veis_1571"/>
<dbReference type="Gene3D" id="3.60.15.10">
    <property type="entry name" value="Ribonuclease Z/Hydroxyacylglutathione hydrolase-like"/>
    <property type="match status" value="1"/>
</dbReference>
<evidence type="ECO:0000313" key="2">
    <source>
        <dbReference type="Proteomes" id="UP000000374"/>
    </source>
</evidence>
<dbReference type="EMBL" id="CP000542">
    <property type="protein sequence ID" value="ABM57330.1"/>
    <property type="molecule type" value="Genomic_DNA"/>
</dbReference>
<organism evidence="1 2">
    <name type="scientific">Verminephrobacter eiseniae (strain EF01-2)</name>
    <dbReference type="NCBI Taxonomy" id="391735"/>
    <lineage>
        <taxon>Bacteria</taxon>
        <taxon>Pseudomonadati</taxon>
        <taxon>Pseudomonadota</taxon>
        <taxon>Betaproteobacteria</taxon>
        <taxon>Burkholderiales</taxon>
        <taxon>Comamonadaceae</taxon>
        <taxon>Verminephrobacter</taxon>
    </lineage>
</organism>
<dbReference type="AlphaFoldDB" id="A1WI73"/>
<dbReference type="PANTHER" id="PTHR30619:SF1">
    <property type="entry name" value="RECOMBINATION PROTEIN 2"/>
    <property type="match status" value="1"/>
</dbReference>
<proteinExistence type="predicted"/>